<evidence type="ECO:0000313" key="1">
    <source>
        <dbReference type="EMBL" id="TYS81184.1"/>
    </source>
</evidence>
<dbReference type="RefSeq" id="WP_148970769.1">
    <property type="nucleotide sequence ID" value="NZ_JBNIKW010000009.1"/>
</dbReference>
<evidence type="ECO:0000313" key="2">
    <source>
        <dbReference type="Proteomes" id="UP000324269"/>
    </source>
</evidence>
<organism evidence="1 2">
    <name type="scientific">Rossellomorea aquimaris</name>
    <dbReference type="NCBI Taxonomy" id="189382"/>
    <lineage>
        <taxon>Bacteria</taxon>
        <taxon>Bacillati</taxon>
        <taxon>Bacillota</taxon>
        <taxon>Bacilli</taxon>
        <taxon>Bacillales</taxon>
        <taxon>Bacillaceae</taxon>
        <taxon>Rossellomorea</taxon>
    </lineage>
</organism>
<accession>A0A5D4TNV5</accession>
<name>A0A5D4TNV5_9BACI</name>
<dbReference type="Proteomes" id="UP000324269">
    <property type="component" value="Unassembled WGS sequence"/>
</dbReference>
<dbReference type="InterPro" id="IPR036977">
    <property type="entry name" value="DNA_primase_Znf_CHC2"/>
</dbReference>
<proteinExistence type="predicted"/>
<sequence>MKFMLDSQAFTEKPKGYEIGVLSKRIINNQVDINVEELANELGNGKTFVPATFKETNGVLRRSIENWESQQIFALDFDEGLRLDEASKDEFLIENAVFLYTTFSHTQEQHKFRVVFVLDYPVYEYQQFQNLMNKLLSLYPYADQSCKDGSRLFFGGSKVIPFDYRNRLSVYDYCEETPLQDIKNNLSNMSCKRVQQSQNTLTQGLDNNVQLIKERNIQALQERLNINPVTLSNNEVMDYLKMQDLRTFLGVQTSGNFIDIFHDESNPSASVFQSNKGNGHWLYKCFSSSYPFVGTILHVVEKLLNCTTVQAKKFLMTVYNITVFETEAVLDFKESIDMYKELLRSEELEDIHPHFYKVFNRYGHLMDLYLLLDLTKEYITNESDPRIVFYHSVRTLSSHFGRSISATGTRLNFFTLFNVIYKLDEQQVPPELLEKQNQRKKKNGYQYRSSTYEIPMYTYEFFNKIDNLCKIWIKSGGTSRTISYEGIMRTFGQEEADRVYPQDKGKEIPVLNDEIVSEINRTALQQIEYKGWTTEKEILECISDVVKGGKGFKKGQFKRCIAEMLDAYELELVASNKQIKAEMGITEEFMSKQSFPKVIRRKK</sequence>
<protein>
    <submittedName>
        <fullName evidence="1">Uncharacterized protein</fullName>
    </submittedName>
</protein>
<dbReference type="SUPFAM" id="SSF57783">
    <property type="entry name" value="Zinc beta-ribbon"/>
    <property type="match status" value="1"/>
</dbReference>
<dbReference type="OrthoDB" id="581132at2"/>
<comment type="caution">
    <text evidence="1">The sequence shown here is derived from an EMBL/GenBank/DDBJ whole genome shotgun (WGS) entry which is preliminary data.</text>
</comment>
<dbReference type="AlphaFoldDB" id="A0A5D4TNV5"/>
<dbReference type="EMBL" id="VTEZ01000008">
    <property type="protein sequence ID" value="TYS81184.1"/>
    <property type="molecule type" value="Genomic_DNA"/>
</dbReference>
<dbReference type="GO" id="GO:0008270">
    <property type="term" value="F:zinc ion binding"/>
    <property type="evidence" value="ECO:0007669"/>
    <property type="project" value="InterPro"/>
</dbReference>
<dbReference type="GO" id="GO:0003677">
    <property type="term" value="F:DNA binding"/>
    <property type="evidence" value="ECO:0007669"/>
    <property type="project" value="InterPro"/>
</dbReference>
<gene>
    <name evidence="1" type="ORF">FZC85_20135</name>
</gene>
<dbReference type="Gene3D" id="3.90.580.10">
    <property type="entry name" value="Zinc finger, CHC2-type domain"/>
    <property type="match status" value="1"/>
</dbReference>
<dbReference type="GO" id="GO:0006260">
    <property type="term" value="P:DNA replication"/>
    <property type="evidence" value="ECO:0007669"/>
    <property type="project" value="InterPro"/>
</dbReference>
<reference evidence="1 2" key="1">
    <citation type="submission" date="2019-08" db="EMBL/GenBank/DDBJ databases">
        <title>Bacillus genomes from the desert of Cuatro Cienegas, Coahuila.</title>
        <authorList>
            <person name="Olmedo-Alvarez G."/>
        </authorList>
    </citation>
    <scope>NUCLEOTIDE SEQUENCE [LARGE SCALE GENOMIC DNA]</scope>
    <source>
        <strain evidence="1 2">CH87b_3T</strain>
    </source>
</reference>